<dbReference type="EMBL" id="CM039177">
    <property type="protein sequence ID" value="KAH9695183.1"/>
    <property type="molecule type" value="Genomic_DNA"/>
</dbReference>
<keyword evidence="2" id="KW-1185">Reference proteome</keyword>
<reference evidence="2" key="1">
    <citation type="journal article" date="2023" name="Hortic. Res.">
        <title>A chromosome-level phased genome enabling allele-level studies in sweet orange: a case study on citrus Huanglongbing tolerance.</title>
        <authorList>
            <person name="Wu B."/>
            <person name="Yu Q."/>
            <person name="Deng Z."/>
            <person name="Duan Y."/>
            <person name="Luo F."/>
            <person name="Gmitter F. Jr."/>
        </authorList>
    </citation>
    <scope>NUCLEOTIDE SEQUENCE [LARGE SCALE GENOMIC DNA]</scope>
    <source>
        <strain evidence="2">cv. Valencia</strain>
    </source>
</reference>
<dbReference type="Proteomes" id="UP000829398">
    <property type="component" value="Chromosome 8"/>
</dbReference>
<evidence type="ECO:0000313" key="1">
    <source>
        <dbReference type="EMBL" id="KAH9695183.1"/>
    </source>
</evidence>
<accession>A0ACB8IDX1</accession>
<proteinExistence type="predicted"/>
<sequence>MELNSFRVLWGCGQETPGEDPLVVSKYVMNYARGLQEMDDCKNSTSNIGLRSLVVASIILLMMLTIRKVTKQDLEDMYQPPFKSCVKESHVSSVICSYNRVIGIPTCADPDLLKGVIKSQWGLDWLKNMRLGFFDGDPKSQPLGNLGPSDVHTDDHKSLALDAAKQGIVSLDNKGALPLSSNNTKNLAVIGSNANATNTNSKIEGILWVGYPGQAGGDAIAQIIFGDYNPGFTRAKSSNHFGHGLKYSSFSKIIISAPSTVLIKQNANNIYSSNDQAIDVTIVKCKDLQFDIVISVKNSRPRGGSHVVLMFSKPPSASVAGAPNVQLVGFARVDVTEIENIHSKLETCLIKSMGELSSGVLLKLLKEMEGKENESDDCRKPVLLQVRSIIPVLAEGDNLWPNQGFFLKVSDSSRAAYVSLPEEQGDMVLCNRLQLGQFIYVEKLEAAYPVPMLKGMKPVPGRHPCTGDPKDLFSIENLERFCGVSELKMILEEFDDDKKKHTVGFRTSNVSKARMEEHVERTRKALSCTRKVDPERKTSRRNGMRDVDQDWIIDSETNLSSGSATRRRSWNGPRIAEVSDSVAPVCPPRYDSSDEHSSSKPRRKDIGIPRKSVKGPNQRASVWKKSDVESSDKRWAEADISWDSLPSNLVKLGREVLRQRDVAVLAAIDCLQEASATERLLKCLSIYSDLHKHPSVDKFFNLEKDLAQTKLILHSLTKMSSLRSNDTQSNDISSLKELLKLGLDRKKNATSWIKAALASDLTPPSPANKTKRSSLDATSASKKLSRASYSSSSRTKGTCIIRMQSSNVGFQVGLAGENENQADGWVKGTALYTASELANTLNDECRALFLAYVESYLDEFDCELIFKQSDSHVAEKMIQIKKVSDLLGVIVSREGEKDSFVLKDSELEAYWRVKNKIYGILIKHVERTAMAF</sequence>
<evidence type="ECO:0000313" key="2">
    <source>
        <dbReference type="Proteomes" id="UP000829398"/>
    </source>
</evidence>
<gene>
    <name evidence="1" type="ORF">KPL71_022662</name>
</gene>
<protein>
    <submittedName>
        <fullName evidence="1">Uncharacterized protein</fullName>
    </submittedName>
</protein>
<comment type="caution">
    <text evidence="1">The sequence shown here is derived from an EMBL/GenBank/DDBJ whole genome shotgun (WGS) entry which is preliminary data.</text>
</comment>
<organism evidence="1 2">
    <name type="scientific">Citrus sinensis</name>
    <name type="common">Sweet orange</name>
    <name type="synonym">Citrus aurantium var. sinensis</name>
    <dbReference type="NCBI Taxonomy" id="2711"/>
    <lineage>
        <taxon>Eukaryota</taxon>
        <taxon>Viridiplantae</taxon>
        <taxon>Streptophyta</taxon>
        <taxon>Embryophyta</taxon>
        <taxon>Tracheophyta</taxon>
        <taxon>Spermatophyta</taxon>
        <taxon>Magnoliopsida</taxon>
        <taxon>eudicotyledons</taxon>
        <taxon>Gunneridae</taxon>
        <taxon>Pentapetalae</taxon>
        <taxon>rosids</taxon>
        <taxon>malvids</taxon>
        <taxon>Sapindales</taxon>
        <taxon>Rutaceae</taxon>
        <taxon>Aurantioideae</taxon>
        <taxon>Citrus</taxon>
    </lineage>
</organism>
<name>A0ACB8IDX1_CITSI</name>